<name>R2XUK7_9ENTE</name>
<dbReference type="Pfam" id="PF02275">
    <property type="entry name" value="CBAH"/>
    <property type="match status" value="1"/>
</dbReference>
<dbReference type="EMBL" id="ASWH01000002">
    <property type="protein sequence ID" value="EOW78995.1"/>
    <property type="molecule type" value="Genomic_DNA"/>
</dbReference>
<dbReference type="Gene3D" id="3.60.60.10">
    <property type="entry name" value="Penicillin V Acylase, Chain A"/>
    <property type="match status" value="1"/>
</dbReference>
<dbReference type="GO" id="GO:0016787">
    <property type="term" value="F:hydrolase activity"/>
    <property type="evidence" value="ECO:0007669"/>
    <property type="project" value="UniProtKB-KW"/>
</dbReference>
<dbReference type="InterPro" id="IPR029132">
    <property type="entry name" value="CBAH/NAAA_C"/>
</dbReference>
<dbReference type="OrthoDB" id="9794717at2"/>
<dbReference type="PANTHER" id="PTHR35527:SF2">
    <property type="entry name" value="HYDROLASE"/>
    <property type="match status" value="1"/>
</dbReference>
<evidence type="ECO:0000313" key="5">
    <source>
        <dbReference type="EMBL" id="EOW78995.1"/>
    </source>
</evidence>
<proteinExistence type="inferred from homology"/>
<evidence type="ECO:0000313" key="4">
    <source>
        <dbReference type="EMBL" id="EOI58243.1"/>
    </source>
</evidence>
<dbReference type="Proteomes" id="UP000014160">
    <property type="component" value="Unassembled WGS sequence"/>
</dbReference>
<sequence length="337" mass="38256">MCTNMTITSKEGSLFFGRTMDLNQKMFHTDEDSVKIMNIPGGAVINSLYHSWTSKYAVLGVGIAGTAVLFDGVNEHGLTGDCQILMEATWENESKILQDGKTALYGEEFVTYILTNFKTVDAIRAHYEMFTLIDEPYVYRKETFQFPLHFCFIDETGVGIVLEPVVNGGFKLYEYIDVMTNSPEYAYHTTNIRHYLGLQNIDAKPRTINHSIALTPIENGTGYGLIGMPGDYTSPSRFIRGFYLKNMIEEFSERDGINALYALFRAFIIPKGLELNSPEDISGDYTQYWSGYDLKNRTLYVQTGEGLTFTAKQMQTNATEITYNDIRFDNLVYTINE</sequence>
<evidence type="ECO:0000313" key="6">
    <source>
        <dbReference type="Proteomes" id="UP000013750"/>
    </source>
</evidence>
<dbReference type="Proteomes" id="UP000013750">
    <property type="component" value="Unassembled WGS sequence"/>
</dbReference>
<dbReference type="EMBL" id="AJDQ01000003">
    <property type="protein sequence ID" value="EOI58243.1"/>
    <property type="molecule type" value="Genomic_DNA"/>
</dbReference>
<comment type="similarity">
    <text evidence="1">Belongs to the peptidase C59 family.</text>
</comment>
<dbReference type="InterPro" id="IPR052193">
    <property type="entry name" value="Peptidase_C59"/>
</dbReference>
<dbReference type="PATRIC" id="fig|1158614.3.peg.308"/>
<dbReference type="AlphaFoldDB" id="R2XUK7"/>
<dbReference type="HOGENOM" id="CLU_045206_1_0_9"/>
<dbReference type="InterPro" id="IPR029055">
    <property type="entry name" value="Ntn_hydrolases_N"/>
</dbReference>
<gene>
    <name evidence="5" type="ORF">I592_03133</name>
    <name evidence="4" type="ORF">UKC_00315</name>
</gene>
<protein>
    <recommendedName>
        <fullName evidence="3">Choloylglycine hydrolase/NAAA C-terminal domain-containing protein</fullName>
    </recommendedName>
</protein>
<accession>R2XUK7</accession>
<reference evidence="5 7" key="2">
    <citation type="submission" date="2013-03" db="EMBL/GenBank/DDBJ databases">
        <title>The Genome Sequence of Enterococcus gilvus ATCC BAA-350 (PacBio/Illumina hybrid assembly).</title>
        <authorList>
            <consortium name="The Broad Institute Genomics Platform"/>
            <consortium name="The Broad Institute Genome Sequencing Center for Infectious Disease"/>
            <person name="Earl A."/>
            <person name="Russ C."/>
            <person name="Gilmore M."/>
            <person name="Surin D."/>
            <person name="Walker B."/>
            <person name="Young S."/>
            <person name="Zeng Q."/>
            <person name="Gargeya S."/>
            <person name="Fitzgerald M."/>
            <person name="Haas B."/>
            <person name="Abouelleil A."/>
            <person name="Allen A.W."/>
            <person name="Alvarado L."/>
            <person name="Arachchi H.M."/>
            <person name="Berlin A.M."/>
            <person name="Chapman S.B."/>
            <person name="Gainer-Dewar J."/>
            <person name="Goldberg J."/>
            <person name="Griggs A."/>
            <person name="Gujja S."/>
            <person name="Hansen M."/>
            <person name="Howarth C."/>
            <person name="Imamovic A."/>
            <person name="Ireland A."/>
            <person name="Larimer J."/>
            <person name="McCowan C."/>
            <person name="Murphy C."/>
            <person name="Pearson M."/>
            <person name="Poon T.W."/>
            <person name="Priest M."/>
            <person name="Roberts A."/>
            <person name="Saif S."/>
            <person name="Shea T."/>
            <person name="Sisk P."/>
            <person name="Sykes S."/>
            <person name="Wortman J."/>
            <person name="Nusbaum C."/>
            <person name="Birren B."/>
        </authorList>
    </citation>
    <scope>NUCLEOTIDE SEQUENCE [LARGE SCALE GENOMIC DNA]</scope>
    <source>
        <strain evidence="5 7">ATCC BAA-350</strain>
    </source>
</reference>
<keyword evidence="2" id="KW-0378">Hydrolase</keyword>
<dbReference type="SUPFAM" id="SSF56235">
    <property type="entry name" value="N-terminal nucleophile aminohydrolases (Ntn hydrolases)"/>
    <property type="match status" value="1"/>
</dbReference>
<evidence type="ECO:0000256" key="2">
    <source>
        <dbReference type="ARBA" id="ARBA00022801"/>
    </source>
</evidence>
<evidence type="ECO:0000259" key="3">
    <source>
        <dbReference type="Pfam" id="PF02275"/>
    </source>
</evidence>
<organism evidence="4 6">
    <name type="scientific">Enterococcus gilvus ATCC BAA-350</name>
    <dbReference type="NCBI Taxonomy" id="1158614"/>
    <lineage>
        <taxon>Bacteria</taxon>
        <taxon>Bacillati</taxon>
        <taxon>Bacillota</taxon>
        <taxon>Bacilli</taxon>
        <taxon>Lactobacillales</taxon>
        <taxon>Enterococcaceae</taxon>
        <taxon>Enterococcus</taxon>
    </lineage>
</organism>
<keyword evidence="7" id="KW-1185">Reference proteome</keyword>
<comment type="caution">
    <text evidence="4">The sequence shown here is derived from an EMBL/GenBank/DDBJ whole genome shotgun (WGS) entry which is preliminary data.</text>
</comment>
<dbReference type="eggNOG" id="COG3049">
    <property type="taxonomic scope" value="Bacteria"/>
</dbReference>
<feature type="domain" description="Choloylglycine hydrolase/NAAA C-terminal" evidence="3">
    <location>
        <begin position="2"/>
        <end position="311"/>
    </location>
</feature>
<reference evidence="4 6" key="1">
    <citation type="submission" date="2013-02" db="EMBL/GenBank/DDBJ databases">
        <title>The Genome Sequence of Enterococcus gilvus ATCC BAA-350.</title>
        <authorList>
            <consortium name="The Broad Institute Genome Sequencing Platform"/>
            <consortium name="The Broad Institute Genome Sequencing Center for Infectious Disease"/>
            <person name="Earl A.M."/>
            <person name="Gilmore M.S."/>
            <person name="Lebreton F."/>
            <person name="Walker B."/>
            <person name="Young S.K."/>
            <person name="Zeng Q."/>
            <person name="Gargeya S."/>
            <person name="Fitzgerald M."/>
            <person name="Haas B."/>
            <person name="Abouelleil A."/>
            <person name="Alvarado L."/>
            <person name="Arachchi H.M."/>
            <person name="Berlin A.M."/>
            <person name="Chapman S.B."/>
            <person name="Dewar J."/>
            <person name="Goldberg J."/>
            <person name="Griggs A."/>
            <person name="Gujja S."/>
            <person name="Hansen M."/>
            <person name="Howarth C."/>
            <person name="Imamovic A."/>
            <person name="Larimer J."/>
            <person name="McCowan C."/>
            <person name="Murphy C."/>
            <person name="Neiman D."/>
            <person name="Pearson M."/>
            <person name="Priest M."/>
            <person name="Roberts A."/>
            <person name="Saif S."/>
            <person name="Shea T."/>
            <person name="Sisk P."/>
            <person name="Sykes S."/>
            <person name="Wortman J."/>
            <person name="Nusbaum C."/>
            <person name="Birren B."/>
        </authorList>
    </citation>
    <scope>NUCLEOTIDE SEQUENCE [LARGE SCALE GENOMIC DNA]</scope>
    <source>
        <strain evidence="4 6">ATCC BAA-350</strain>
    </source>
</reference>
<evidence type="ECO:0000313" key="7">
    <source>
        <dbReference type="Proteomes" id="UP000014160"/>
    </source>
</evidence>
<dbReference type="RefSeq" id="WP_010778766.1">
    <property type="nucleotide sequence ID" value="NZ_ASWH01000002.1"/>
</dbReference>
<dbReference type="PANTHER" id="PTHR35527">
    <property type="entry name" value="CHOLOYLGLYCINE HYDROLASE"/>
    <property type="match status" value="1"/>
</dbReference>
<evidence type="ECO:0000256" key="1">
    <source>
        <dbReference type="ARBA" id="ARBA00006625"/>
    </source>
</evidence>